<dbReference type="InterPro" id="IPR002931">
    <property type="entry name" value="Transglutaminase-like"/>
</dbReference>
<dbReference type="InterPro" id="IPR013589">
    <property type="entry name" value="Bac_transglu_N"/>
</dbReference>
<dbReference type="AlphaFoldDB" id="A0A9D1XCL3"/>
<gene>
    <name evidence="2" type="ORF">H9734_02995</name>
</gene>
<dbReference type="InterPro" id="IPR038765">
    <property type="entry name" value="Papain-like_cys_pep_sf"/>
</dbReference>
<evidence type="ECO:0000313" key="2">
    <source>
        <dbReference type="EMBL" id="HIX76552.1"/>
    </source>
</evidence>
<proteinExistence type="predicted"/>
<dbReference type="PANTHER" id="PTHR33490:SF6">
    <property type="entry name" value="SLL1049 PROTEIN"/>
    <property type="match status" value="1"/>
</dbReference>
<comment type="caution">
    <text evidence="2">The sequence shown here is derived from an EMBL/GenBank/DDBJ whole genome shotgun (WGS) entry which is preliminary data.</text>
</comment>
<name>A0A9D1XCL3_9FIRM</name>
<dbReference type="EMBL" id="DXEK01000049">
    <property type="protein sequence ID" value="HIX76552.1"/>
    <property type="molecule type" value="Genomic_DNA"/>
</dbReference>
<dbReference type="SUPFAM" id="SSF54001">
    <property type="entry name" value="Cysteine proteinases"/>
    <property type="match status" value="1"/>
</dbReference>
<organism evidence="2 3">
    <name type="scientific">Candidatus Fusicatenibacter merdavium</name>
    <dbReference type="NCBI Taxonomy" id="2838600"/>
    <lineage>
        <taxon>Bacteria</taxon>
        <taxon>Bacillati</taxon>
        <taxon>Bacillota</taxon>
        <taxon>Clostridia</taxon>
        <taxon>Lachnospirales</taxon>
        <taxon>Lachnospiraceae</taxon>
        <taxon>Fusicatenibacter</taxon>
    </lineage>
</organism>
<dbReference type="Gene3D" id="3.10.620.30">
    <property type="match status" value="1"/>
</dbReference>
<reference evidence="2" key="1">
    <citation type="journal article" date="2021" name="PeerJ">
        <title>Extensive microbial diversity within the chicken gut microbiome revealed by metagenomics and culture.</title>
        <authorList>
            <person name="Gilroy R."/>
            <person name="Ravi A."/>
            <person name="Getino M."/>
            <person name="Pursley I."/>
            <person name="Horton D.L."/>
            <person name="Alikhan N.F."/>
            <person name="Baker D."/>
            <person name="Gharbi K."/>
            <person name="Hall N."/>
            <person name="Watson M."/>
            <person name="Adriaenssens E.M."/>
            <person name="Foster-Nyarko E."/>
            <person name="Jarju S."/>
            <person name="Secka A."/>
            <person name="Antonio M."/>
            <person name="Oren A."/>
            <person name="Chaudhuri R.R."/>
            <person name="La Ragione R."/>
            <person name="Hildebrand F."/>
            <person name="Pallen M.J."/>
        </authorList>
    </citation>
    <scope>NUCLEOTIDE SEQUENCE</scope>
    <source>
        <strain evidence="2">CHK183-1962</strain>
    </source>
</reference>
<dbReference type="PANTHER" id="PTHR33490">
    <property type="entry name" value="BLR5614 PROTEIN-RELATED"/>
    <property type="match status" value="1"/>
</dbReference>
<dbReference type="Pfam" id="PF08379">
    <property type="entry name" value="Bact_transglu_N"/>
    <property type="match status" value="1"/>
</dbReference>
<dbReference type="Proteomes" id="UP000886890">
    <property type="component" value="Unassembled WGS sequence"/>
</dbReference>
<sequence>MGKLKFEYRMELKLSSPVTDHYFALRCVPGDSLRQTVTLTQCDVSPADYISEAEDSFGNLKISGCCREPHDFFACRIRGTARTSGMLLQKGPLHPMYRYPSKYTGFESEVRDFAESVQEECRRNAAGTDMEKAVCAMHYLYTHFSYAPGATDIETTAAEALRLGKGVCQDYAHIMTAVMRYMKIPARYVNGLMIGEGFTHAWVEVYVNGGWYGFDPSNDLHIDEYYIKFAHGRDYGDCTVDKGRFLGKCIPETEYFCECGGYQ</sequence>
<protein>
    <submittedName>
        <fullName evidence="2">Transglutaminase family protein</fullName>
    </submittedName>
</protein>
<feature type="domain" description="Transglutaminase-like" evidence="1">
    <location>
        <begin position="160"/>
        <end position="218"/>
    </location>
</feature>
<evidence type="ECO:0000259" key="1">
    <source>
        <dbReference type="SMART" id="SM00460"/>
    </source>
</evidence>
<evidence type="ECO:0000313" key="3">
    <source>
        <dbReference type="Proteomes" id="UP000886890"/>
    </source>
</evidence>
<dbReference type="SMART" id="SM00460">
    <property type="entry name" value="TGc"/>
    <property type="match status" value="1"/>
</dbReference>
<dbReference type="Pfam" id="PF01841">
    <property type="entry name" value="Transglut_core"/>
    <property type="match status" value="1"/>
</dbReference>
<accession>A0A9D1XCL3</accession>
<reference evidence="2" key="2">
    <citation type="submission" date="2021-04" db="EMBL/GenBank/DDBJ databases">
        <authorList>
            <person name="Gilroy R."/>
        </authorList>
    </citation>
    <scope>NUCLEOTIDE SEQUENCE</scope>
    <source>
        <strain evidence="2">CHK183-1962</strain>
    </source>
</reference>